<feature type="DNA-binding region" description="H-T-H motif" evidence="2">
    <location>
        <begin position="32"/>
        <end position="51"/>
    </location>
</feature>
<evidence type="ECO:0000256" key="2">
    <source>
        <dbReference type="PROSITE-ProRule" id="PRU00335"/>
    </source>
</evidence>
<evidence type="ECO:0000256" key="1">
    <source>
        <dbReference type="ARBA" id="ARBA00023125"/>
    </source>
</evidence>
<comment type="caution">
    <text evidence="4">The sequence shown here is derived from an EMBL/GenBank/DDBJ whole genome shotgun (WGS) entry which is preliminary data.</text>
</comment>
<dbReference type="SUPFAM" id="SSF46689">
    <property type="entry name" value="Homeodomain-like"/>
    <property type="match status" value="1"/>
</dbReference>
<keyword evidence="5" id="KW-1185">Reference proteome</keyword>
<dbReference type="InterPro" id="IPR036271">
    <property type="entry name" value="Tet_transcr_reg_TetR-rel_C_sf"/>
</dbReference>
<evidence type="ECO:0000313" key="4">
    <source>
        <dbReference type="EMBL" id="MFD2097722.1"/>
    </source>
</evidence>
<dbReference type="Proteomes" id="UP001597380">
    <property type="component" value="Unassembled WGS sequence"/>
</dbReference>
<protein>
    <submittedName>
        <fullName evidence="4">TetR/AcrR family transcriptional regulator</fullName>
    </submittedName>
</protein>
<keyword evidence="1 2" id="KW-0238">DNA-binding</keyword>
<sequence length="207" mass="23382">MTKHDSEKADVRQRLLEVAAPLFTALPYHKVSTRMIAERAQSNIGMIHYYFGNKAGLFEAICKQFIDKMAEQMEQFASDASVEGLGDIIATYYQTMAPLPAFPKLIQRAMSSPEDDPTRQIIQRLFEQVHGTFDKKISEAIPKANLREGLDPELVRLTVISLMVFPFLIPPAMLQIQGLTLNEQFLERLAKHNKDLITHGFSETTSA</sequence>
<dbReference type="PANTHER" id="PTHR30055">
    <property type="entry name" value="HTH-TYPE TRANSCRIPTIONAL REGULATOR RUTR"/>
    <property type="match status" value="1"/>
</dbReference>
<evidence type="ECO:0000313" key="5">
    <source>
        <dbReference type="Proteomes" id="UP001597380"/>
    </source>
</evidence>
<evidence type="ECO:0000259" key="3">
    <source>
        <dbReference type="PROSITE" id="PS50977"/>
    </source>
</evidence>
<feature type="domain" description="HTH tetR-type" evidence="3">
    <location>
        <begin position="9"/>
        <end position="69"/>
    </location>
</feature>
<gene>
    <name evidence="4" type="ORF">ACFSJ3_17160</name>
</gene>
<dbReference type="Pfam" id="PF00440">
    <property type="entry name" value="TetR_N"/>
    <property type="match status" value="1"/>
</dbReference>
<dbReference type="PROSITE" id="PS50977">
    <property type="entry name" value="HTH_TETR_2"/>
    <property type="match status" value="1"/>
</dbReference>
<dbReference type="InterPro" id="IPR009057">
    <property type="entry name" value="Homeodomain-like_sf"/>
</dbReference>
<dbReference type="SUPFAM" id="SSF48498">
    <property type="entry name" value="Tetracyclin repressor-like, C-terminal domain"/>
    <property type="match status" value="1"/>
</dbReference>
<dbReference type="Gene3D" id="1.10.357.10">
    <property type="entry name" value="Tetracycline Repressor, domain 2"/>
    <property type="match status" value="1"/>
</dbReference>
<reference evidence="5" key="1">
    <citation type="journal article" date="2019" name="Int. J. Syst. Evol. Microbiol.">
        <title>The Global Catalogue of Microorganisms (GCM) 10K type strain sequencing project: providing services to taxonomists for standard genome sequencing and annotation.</title>
        <authorList>
            <consortium name="The Broad Institute Genomics Platform"/>
            <consortium name="The Broad Institute Genome Sequencing Center for Infectious Disease"/>
            <person name="Wu L."/>
            <person name="Ma J."/>
        </authorList>
    </citation>
    <scope>NUCLEOTIDE SEQUENCE [LARGE SCALE GENOMIC DNA]</scope>
    <source>
        <strain evidence="5">CGMCC 1.10992</strain>
    </source>
</reference>
<dbReference type="EMBL" id="JBHUHT010000028">
    <property type="protein sequence ID" value="MFD2097722.1"/>
    <property type="molecule type" value="Genomic_DNA"/>
</dbReference>
<accession>A0ABW4XQW5</accession>
<dbReference type="RefSeq" id="WP_345341930.1">
    <property type="nucleotide sequence ID" value="NZ_BAABLI010000032.1"/>
</dbReference>
<name>A0ABW4XQW5_9GAMM</name>
<dbReference type="InterPro" id="IPR050109">
    <property type="entry name" value="HTH-type_TetR-like_transc_reg"/>
</dbReference>
<dbReference type="InterPro" id="IPR001647">
    <property type="entry name" value="HTH_TetR"/>
</dbReference>
<proteinExistence type="predicted"/>
<organism evidence="4 5">
    <name type="scientific">Corallincola platygyrae</name>
    <dbReference type="NCBI Taxonomy" id="1193278"/>
    <lineage>
        <taxon>Bacteria</taxon>
        <taxon>Pseudomonadati</taxon>
        <taxon>Pseudomonadota</taxon>
        <taxon>Gammaproteobacteria</taxon>
        <taxon>Alteromonadales</taxon>
        <taxon>Psychromonadaceae</taxon>
        <taxon>Corallincola</taxon>
    </lineage>
</organism>
<dbReference type="PANTHER" id="PTHR30055:SF233">
    <property type="entry name" value="REGULATORY PROTEIN TETR"/>
    <property type="match status" value="1"/>
</dbReference>